<gene>
    <name evidence="1" type="ordered locus">HRM2_39610</name>
</gene>
<evidence type="ECO:0000313" key="2">
    <source>
        <dbReference type="Proteomes" id="UP000000442"/>
    </source>
</evidence>
<proteinExistence type="predicted"/>
<dbReference type="eggNOG" id="COG3449">
    <property type="taxonomic scope" value="Bacteria"/>
</dbReference>
<dbReference type="Proteomes" id="UP000000442">
    <property type="component" value="Chromosome"/>
</dbReference>
<dbReference type="RefSeq" id="WP_015905760.1">
    <property type="nucleotide sequence ID" value="NC_012108.1"/>
</dbReference>
<dbReference type="AlphaFoldDB" id="C0QBL7"/>
<dbReference type="Pfam" id="PF04832">
    <property type="entry name" value="SOUL"/>
    <property type="match status" value="1"/>
</dbReference>
<dbReference type="SUPFAM" id="SSF55136">
    <property type="entry name" value="Probable bacterial effector-binding domain"/>
    <property type="match status" value="1"/>
</dbReference>
<dbReference type="InterPro" id="IPR011256">
    <property type="entry name" value="Reg_factor_effector_dom_sf"/>
</dbReference>
<reference evidence="1 2" key="1">
    <citation type="journal article" date="2009" name="Environ. Microbiol.">
        <title>Genome sequence of Desulfobacterium autotrophicum HRM2, a marine sulfate reducer oxidizing organic carbon completely to carbon dioxide.</title>
        <authorList>
            <person name="Strittmatter A.W."/>
            <person name="Liesegang H."/>
            <person name="Rabus R."/>
            <person name="Decker I."/>
            <person name="Amann J."/>
            <person name="Andres S."/>
            <person name="Henne A."/>
            <person name="Fricke W.F."/>
            <person name="Martinez-Arias R."/>
            <person name="Bartels D."/>
            <person name="Goesmann A."/>
            <person name="Krause L."/>
            <person name="Puehler A."/>
            <person name="Klenk H.P."/>
            <person name="Richter M."/>
            <person name="Schuler M."/>
            <person name="Gloeckner F.O."/>
            <person name="Meyerdierks A."/>
            <person name="Gottschalk G."/>
            <person name="Amann R."/>
        </authorList>
    </citation>
    <scope>NUCLEOTIDE SEQUENCE [LARGE SCALE GENOMIC DNA]</scope>
    <source>
        <strain evidence="2">ATCC 43914 / DSM 3382 / HRM2</strain>
    </source>
</reference>
<accession>C0QBL7</accession>
<dbReference type="PANTHER" id="PTHR11220:SF1">
    <property type="entry name" value="HEME-BINDING PROTEIN 2"/>
    <property type="match status" value="1"/>
</dbReference>
<sequence length="209" mass="23797">MKFFLIIISVTAIIIIGTVHAMAIEEVKYKVVKKDNHFEVRDYSTHIVAETVVEENMEDAGNIAFKKLFGYISGDNRSRDKISMTAPVSQQKKGEKIKMTAPVTQAPDKDSWVVSFMMPSGYTMETLPAPENLEVTLRQIPARRMAVVGYSGFWSEKGYLRYKAELESWIHRMGFTAVGVPIWARYNPPFMPWFLRRNEILIPIDVGSG</sequence>
<dbReference type="STRING" id="177437.HRM2_39610"/>
<evidence type="ECO:0000313" key="1">
    <source>
        <dbReference type="EMBL" id="ACN17019.1"/>
    </source>
</evidence>
<dbReference type="EMBL" id="CP001087">
    <property type="protein sequence ID" value="ACN17019.1"/>
    <property type="molecule type" value="Genomic_DNA"/>
</dbReference>
<dbReference type="HOGENOM" id="CLU_068699_0_1_7"/>
<organism evidence="1 2">
    <name type="scientific">Desulforapulum autotrophicum (strain ATCC 43914 / DSM 3382 / VKM B-1955 / HRM2)</name>
    <name type="common">Desulfobacterium autotrophicum</name>
    <dbReference type="NCBI Taxonomy" id="177437"/>
    <lineage>
        <taxon>Bacteria</taxon>
        <taxon>Pseudomonadati</taxon>
        <taxon>Thermodesulfobacteriota</taxon>
        <taxon>Desulfobacteria</taxon>
        <taxon>Desulfobacterales</taxon>
        <taxon>Desulfobacteraceae</taxon>
        <taxon>Desulforapulum</taxon>
    </lineage>
</organism>
<name>C0QBL7_DESAH</name>
<dbReference type="InterPro" id="IPR006917">
    <property type="entry name" value="SOUL_heme-bd"/>
</dbReference>
<evidence type="ECO:0008006" key="3">
    <source>
        <dbReference type="Google" id="ProtNLM"/>
    </source>
</evidence>
<dbReference type="PANTHER" id="PTHR11220">
    <property type="entry name" value="HEME-BINDING PROTEIN-RELATED"/>
    <property type="match status" value="1"/>
</dbReference>
<keyword evidence="2" id="KW-1185">Reference proteome</keyword>
<dbReference type="Gene3D" id="3.20.80.10">
    <property type="entry name" value="Regulatory factor, effector binding domain"/>
    <property type="match status" value="1"/>
</dbReference>
<protein>
    <recommendedName>
        <fullName evidence="3">Heme-binding protein</fullName>
    </recommendedName>
</protein>
<dbReference type="KEGG" id="dat:HRM2_39610"/>